<dbReference type="Proteomes" id="UP001153555">
    <property type="component" value="Unassembled WGS sequence"/>
</dbReference>
<evidence type="ECO:0000259" key="3">
    <source>
        <dbReference type="Pfam" id="PF24626"/>
    </source>
</evidence>
<protein>
    <recommendedName>
        <fullName evidence="6">Retrotransposon gag domain-containing protein</fullName>
    </recommendedName>
</protein>
<dbReference type="InterPro" id="IPR043502">
    <property type="entry name" value="DNA/RNA_pol_sf"/>
</dbReference>
<name>A0A9N7RGY3_STRHE</name>
<dbReference type="SUPFAM" id="SSF54160">
    <property type="entry name" value="Chromo domain-like"/>
    <property type="match status" value="1"/>
</dbReference>
<dbReference type="Gene3D" id="2.40.70.10">
    <property type="entry name" value="Acid Proteases"/>
    <property type="match status" value="1"/>
</dbReference>
<accession>A0A9N7RGY3</accession>
<dbReference type="SUPFAM" id="SSF50630">
    <property type="entry name" value="Acid proteases"/>
    <property type="match status" value="1"/>
</dbReference>
<proteinExistence type="predicted"/>
<evidence type="ECO:0000313" key="5">
    <source>
        <dbReference type="Proteomes" id="UP001153555"/>
    </source>
</evidence>
<dbReference type="Pfam" id="PF03732">
    <property type="entry name" value="Retrotrans_gag"/>
    <property type="match status" value="1"/>
</dbReference>
<feature type="domain" description="Retrotransposon gag" evidence="2">
    <location>
        <begin position="109"/>
        <end position="197"/>
    </location>
</feature>
<dbReference type="EMBL" id="CACSLK010027813">
    <property type="protein sequence ID" value="CAA0830206.1"/>
    <property type="molecule type" value="Genomic_DNA"/>
</dbReference>
<organism evidence="4 5">
    <name type="scientific">Striga hermonthica</name>
    <name type="common">Purple witchweed</name>
    <name type="synonym">Buchnera hermonthica</name>
    <dbReference type="NCBI Taxonomy" id="68872"/>
    <lineage>
        <taxon>Eukaryota</taxon>
        <taxon>Viridiplantae</taxon>
        <taxon>Streptophyta</taxon>
        <taxon>Embryophyta</taxon>
        <taxon>Tracheophyta</taxon>
        <taxon>Spermatophyta</taxon>
        <taxon>Magnoliopsida</taxon>
        <taxon>eudicotyledons</taxon>
        <taxon>Gunneridae</taxon>
        <taxon>Pentapetalae</taxon>
        <taxon>asterids</taxon>
        <taxon>lamiids</taxon>
        <taxon>Lamiales</taxon>
        <taxon>Orobanchaceae</taxon>
        <taxon>Buchnereae</taxon>
        <taxon>Striga</taxon>
    </lineage>
</organism>
<dbReference type="AlphaFoldDB" id="A0A9N7RGY3"/>
<evidence type="ECO:0000256" key="1">
    <source>
        <dbReference type="SAM" id="MobiDB-lite"/>
    </source>
</evidence>
<feature type="compositionally biased region" description="Low complexity" evidence="1">
    <location>
        <begin position="285"/>
        <end position="296"/>
    </location>
</feature>
<dbReference type="CDD" id="cd00303">
    <property type="entry name" value="retropepsin_like"/>
    <property type="match status" value="1"/>
</dbReference>
<feature type="domain" description="Tf2-1-like SH3-like" evidence="3">
    <location>
        <begin position="685"/>
        <end position="748"/>
    </location>
</feature>
<dbReference type="Pfam" id="PF24626">
    <property type="entry name" value="SH3_Tf2-1"/>
    <property type="match status" value="1"/>
</dbReference>
<dbReference type="InterPro" id="IPR005162">
    <property type="entry name" value="Retrotrans_gag_dom"/>
</dbReference>
<feature type="compositionally biased region" description="Basic and acidic residues" evidence="1">
    <location>
        <begin position="43"/>
        <end position="57"/>
    </location>
</feature>
<feature type="region of interest" description="Disordered" evidence="1">
    <location>
        <begin position="43"/>
        <end position="77"/>
    </location>
</feature>
<dbReference type="OrthoDB" id="913929at2759"/>
<feature type="compositionally biased region" description="Polar residues" evidence="1">
    <location>
        <begin position="258"/>
        <end position="284"/>
    </location>
</feature>
<dbReference type="InterPro" id="IPR016197">
    <property type="entry name" value="Chromo-like_dom_sf"/>
</dbReference>
<dbReference type="InterPro" id="IPR021109">
    <property type="entry name" value="Peptidase_aspartic_dom_sf"/>
</dbReference>
<dbReference type="SUPFAM" id="SSF56672">
    <property type="entry name" value="DNA/RNA polymerases"/>
    <property type="match status" value="1"/>
</dbReference>
<keyword evidence="5" id="KW-1185">Reference proteome</keyword>
<dbReference type="Gene3D" id="3.10.10.10">
    <property type="entry name" value="HIV Type 1 Reverse Transcriptase, subunit A, domain 1"/>
    <property type="match status" value="1"/>
</dbReference>
<sequence length="819" mass="92290">MQTRMDTRFERMEHRLEMMEKGLDEVCTKFSTIETMFAAIMKEKEQSSDSRTSHETDTSQTTNHTTTLSGTPKIDLPSFDGSDPTAWIARAEQFFLVHHTPVAEKVPIALVAMSGDALYWVQGLMRHFPTIAWPQFIEELLFRFSTLTTVNAYEALKVTLQTGSVDEYIAEFEACVAQVTDLSDPHYLGQFLGGLREDIRIRIRDDPSMNVYAAIRLARQVERELNFANFPSGKGQPRSSYSPFSSSSRPLQAPRFSSPLQHSSQIQQPQARSTPTLSSGASQKGSTSNTGSTITSQKFRRVRQLTPSEYQSHRQQGLCFRCSQPYGPTHVCPARSLNVMLAGEEMDVSQPSESEIPIVSELVEEVPDPLTTEPPLLHNLQLSHLAAKGFDGPHTMKLISRLENFKLLTMVDSGASHCFISERAVDKLGLHVEPSPTYSVMLGNGQRISAQGLCRALPLYLQTATFMVDCFVFPLGGVDIILGVSWLASLGDVKANWKNLTMELVKDGRTVLLRGDPSFTRQAVSVATAIREFSDGEQTWLLWSMDHSESPPHCPVSIEPHSPTRDALSPLLAEFSEILTPFSGLPPKRHIDHHINLQPGTEPISVRPYRYNHFQKDEMERLVADMLEAGLHRFIPGEVRTQSLVEDLRDRDEVLRHSRFHLERAQQRMIREANKHRRDVEFAVGDKVFVKFRPFRQRTLFRSMNTKLAPRFFGPFEVEARIGAVAYRLKLPGTARVHPVFHVSLLKASMGVNSVEPTFPDELLGDDPLFIPEKVLARREIERNGEMVPQVLIKWVDHGDDEVVWLDTEEAILPEDPSG</sequence>
<evidence type="ECO:0000259" key="2">
    <source>
        <dbReference type="Pfam" id="PF03732"/>
    </source>
</evidence>
<evidence type="ECO:0008006" key="6">
    <source>
        <dbReference type="Google" id="ProtNLM"/>
    </source>
</evidence>
<dbReference type="InterPro" id="IPR032567">
    <property type="entry name" value="RTL1-rel"/>
</dbReference>
<feature type="compositionally biased region" description="Low complexity" evidence="1">
    <location>
        <begin position="58"/>
        <end position="71"/>
    </location>
</feature>
<dbReference type="PANTHER" id="PTHR15503:SF22">
    <property type="entry name" value="TRANSPOSON TY3-I GAG POLYPROTEIN"/>
    <property type="match status" value="1"/>
</dbReference>
<feature type="region of interest" description="Disordered" evidence="1">
    <location>
        <begin position="228"/>
        <end position="310"/>
    </location>
</feature>
<gene>
    <name evidence="4" type="ORF">SHERM_25666</name>
</gene>
<dbReference type="InterPro" id="IPR056924">
    <property type="entry name" value="SH3_Tf2-1"/>
</dbReference>
<feature type="compositionally biased region" description="Low complexity" evidence="1">
    <location>
        <begin position="237"/>
        <end position="250"/>
    </location>
</feature>
<dbReference type="PANTHER" id="PTHR15503">
    <property type="entry name" value="LDOC1 RELATED"/>
    <property type="match status" value="1"/>
</dbReference>
<evidence type="ECO:0000313" key="4">
    <source>
        <dbReference type="EMBL" id="CAA0830206.1"/>
    </source>
</evidence>
<reference evidence="4" key="1">
    <citation type="submission" date="2019-12" db="EMBL/GenBank/DDBJ databases">
        <authorList>
            <person name="Scholes J."/>
        </authorList>
    </citation>
    <scope>NUCLEOTIDE SEQUENCE</scope>
</reference>
<dbReference type="Pfam" id="PF08284">
    <property type="entry name" value="RVP_2"/>
    <property type="match status" value="1"/>
</dbReference>
<comment type="caution">
    <text evidence="4">The sequence shown here is derived from an EMBL/GenBank/DDBJ whole genome shotgun (WGS) entry which is preliminary data.</text>
</comment>